<protein>
    <submittedName>
        <fullName evidence="1">Uncharacterized protein</fullName>
    </submittedName>
</protein>
<reference evidence="2 4" key="2">
    <citation type="submission" date="2009-10" db="EMBL/GenBank/DDBJ databases">
        <title>The Genome Sequence of Prochlorococcus phage P-SSM2.</title>
        <authorList>
            <consortium name="The Broad Institute Genome Sequencing Platform"/>
            <person name="Henn M.R."/>
            <person name="Sullivan M.S."/>
            <person name="Osburne M.S."/>
            <person name="Levin J."/>
            <person name="Malboeuf C."/>
            <person name="Casali M."/>
            <person name="Russ C."/>
            <person name="Lennon N."/>
            <person name="Chapman S.B."/>
            <person name="Erlich R."/>
            <person name="Young S.K."/>
            <person name="Koehrsen M."/>
            <person name="Yandava C."/>
            <person name="Zeng Q."/>
            <person name="Alvarado L."/>
            <person name="Anderson S."/>
            <person name="Berlin A."/>
            <person name="Borenstein D."/>
            <person name="Chen Z."/>
            <person name="Engels R."/>
            <person name="Freedman E."/>
            <person name="Gellesch M."/>
            <person name="Goldberg J."/>
            <person name="Green L."/>
            <person name="Griggs A."/>
            <person name="Gujja S."/>
            <person name="Heilman E.R."/>
            <person name="Heiman D."/>
            <person name="Hepburn T."/>
            <person name="Howarth C."/>
            <person name="Jen D."/>
            <person name="Larson L."/>
            <person name="Lewis B."/>
            <person name="Mehta T."/>
            <person name="Park D."/>
            <person name="Pearson M."/>
            <person name="Richards J."/>
            <person name="Rizzolo K."/>
            <person name="Roberts A."/>
            <person name="Ryan E."/>
            <person name="Saif S."/>
            <person name="Shea T."/>
            <person name="Shenoy N."/>
            <person name="Sisk P."/>
            <person name="Stolte C."/>
            <person name="Sykes S."/>
            <person name="Walk T."/>
            <person name="White J."/>
            <person name="Yu Q."/>
            <person name="Coleman M.L."/>
            <person name="Huang K.H."/>
            <person name="Weigele P.R."/>
            <person name="DeFrancesco A.S."/>
            <person name="Kern S.E."/>
            <person name="Thompson L.R."/>
            <person name="Fu R."/>
            <person name="Hombeck B."/>
            <person name="Chisholm S.W."/>
            <person name="Haas B."/>
            <person name="Nusbaum C."/>
            <person name="Birren B."/>
        </authorList>
    </citation>
    <scope>NUCLEOTIDE SEQUENCE [LARGE SCALE GENOMIC DNA]</scope>
    <source>
        <strain evidence="2">P-SSM2</strain>
    </source>
</reference>
<evidence type="ECO:0000313" key="4">
    <source>
        <dbReference type="Proteomes" id="UP000013923"/>
    </source>
</evidence>
<evidence type="ECO:0000313" key="3">
    <source>
        <dbReference type="Proteomes" id="UP000000991"/>
    </source>
</evidence>
<dbReference type="OrthoDB" id="27124at10239"/>
<accession>Q58MT2</accession>
<dbReference type="GeneID" id="3294236"/>
<name>Q58MT2_BPPRM</name>
<evidence type="ECO:0000313" key="1">
    <source>
        <dbReference type="EMBL" id="AAX44450.1"/>
    </source>
</evidence>
<gene>
    <name evidence="2" type="ORF">PCMG_00071</name>
    <name evidence="1" type="ORF">PSSM2_072</name>
</gene>
<dbReference type="Proteomes" id="UP000000991">
    <property type="component" value="Segment"/>
</dbReference>
<reference evidence="1 3" key="3">
    <citation type="journal article" date="2010" name="Environ. Microbiol.">
        <title>Genomic analysis of oceanic cyanobacterial myoviruses compared with T4-like myoviruses from diverse hosts and environments.</title>
        <authorList>
            <person name="Sullivan M.B."/>
            <person name="Huang K.H."/>
            <person name="Ignacio-Espinoza J.C."/>
            <person name="Berlin A.M."/>
            <person name="Kelly L."/>
            <person name="Weigele P.R."/>
            <person name="DeFrancesco A.S."/>
            <person name="Kern S.E."/>
            <person name="Thompson L.R."/>
            <person name="Young S."/>
            <person name="Yandava C."/>
            <person name="Fu R."/>
            <person name="Krastins B."/>
            <person name="Chase M."/>
            <person name="Sarracino D."/>
            <person name="Osburne M.S."/>
            <person name="Henn M.R."/>
            <person name="Chisholm S.W."/>
        </authorList>
    </citation>
    <scope>NUCLEOTIDE SEQUENCE [LARGE SCALE GENOMIC DNA]</scope>
</reference>
<organismHost>
    <name type="scientific">Prochlorococcus</name>
    <dbReference type="NCBI Taxonomy" id="1218"/>
</organismHost>
<dbReference type="KEGG" id="vg:3294236"/>
<dbReference type="EMBL" id="GU071092">
    <property type="protein sequence ID" value="ACY75947.1"/>
    <property type="molecule type" value="Genomic_DNA"/>
</dbReference>
<dbReference type="EMBL" id="AY939844">
    <property type="protein sequence ID" value="AAX44450.1"/>
    <property type="molecule type" value="Genomic_DNA"/>
</dbReference>
<sequence>MPTVLTRQERDRIIGSLQDNVLRWTEQLCDSLAENYRQYHRRMIESNAARFNADGERQDLSRYAQQQLDALNDGTFKGMRFTIESGRKYHKIISNDWDDRREEWRSGGVHAFVNKHTGEVYKAASWKSPAKHVRYDLRLIKDREYVLDPRNCGWAGGYLYMR</sequence>
<dbReference type="Pfam" id="PF24835">
    <property type="entry name" value="DUF7717"/>
    <property type="match status" value="1"/>
</dbReference>
<dbReference type="RefSeq" id="YP_214304.1">
    <property type="nucleotide sequence ID" value="NC_006883.2"/>
</dbReference>
<dbReference type="InterPro" id="IPR056134">
    <property type="entry name" value="DUF7717"/>
</dbReference>
<reference evidence="1 3" key="1">
    <citation type="journal article" date="2005" name="PLoS Biol.">
        <title>Three Prochlorococcus cyanophage genomes: signature features and ecological interpretations.</title>
        <authorList>
            <person name="Sullivan M.B."/>
            <person name="Coleman M.L."/>
            <person name="Weigele P."/>
            <person name="Rohwer F."/>
            <person name="Chisholm S.W."/>
        </authorList>
    </citation>
    <scope>NUCLEOTIDE SEQUENCE</scope>
</reference>
<keyword evidence="3" id="KW-1185">Reference proteome</keyword>
<dbReference type="Proteomes" id="UP000013923">
    <property type="component" value="Genome"/>
</dbReference>
<evidence type="ECO:0000313" key="2">
    <source>
        <dbReference type="EMBL" id="ACY75947.1"/>
    </source>
</evidence>
<proteinExistence type="predicted"/>
<organism evidence="1 3">
    <name type="scientific">Prochlorococcus phage P-SSM2</name>
    <dbReference type="NCBI Taxonomy" id="268746"/>
    <lineage>
        <taxon>Viruses</taxon>
        <taxon>Duplodnaviria</taxon>
        <taxon>Heunggongvirae</taxon>
        <taxon>Uroviricota</taxon>
        <taxon>Caudoviricetes</taxon>
        <taxon>Pantevenvirales</taxon>
        <taxon>Kyanoviridae</taxon>
        <taxon>Salacisavirus</taxon>
        <taxon>Salacisavirus pssm2</taxon>
    </lineage>
</organism>